<dbReference type="CDD" id="cd11740">
    <property type="entry name" value="YajQ_like"/>
    <property type="match status" value="1"/>
</dbReference>
<proteinExistence type="inferred from homology"/>
<protein>
    <recommendedName>
        <fullName evidence="3">Nucleotide-binding protein HNR37_000623</fullName>
    </recommendedName>
</protein>
<evidence type="ECO:0000256" key="3">
    <source>
        <dbReference type="HAMAP-Rule" id="MF_00632"/>
    </source>
</evidence>
<dbReference type="SUPFAM" id="SSF89963">
    <property type="entry name" value="YajQ-like"/>
    <property type="match status" value="2"/>
</dbReference>
<sequence>MPSFDVVSQVDMQEVDNAINMTTKLIENRYDFRGSKTSIELNKKEKKLEVLTEDDMKLRAIKDAVISHCVKRSIDPKVFQFSDAEKASGNMIRSIASIQEGIDKESAKKIVKMIKGTGLKVQAAIQDDQVRVTAKKIDDLQEVIQMLKEANLDMPLQYINMRS</sequence>
<dbReference type="PANTHER" id="PTHR30476">
    <property type="entry name" value="UPF0234 PROTEIN YAJQ"/>
    <property type="match status" value="1"/>
</dbReference>
<keyword evidence="1 3" id="KW-0547">Nucleotide-binding</keyword>
<dbReference type="HAMAP" id="MF_00632">
    <property type="entry name" value="UPF0234"/>
    <property type="match status" value="1"/>
</dbReference>
<dbReference type="AlphaFoldDB" id="A0A7W8DGF9"/>
<accession>A0A7W8DGF9</accession>
<evidence type="ECO:0000313" key="4">
    <source>
        <dbReference type="EMBL" id="MBB5021314.1"/>
    </source>
</evidence>
<dbReference type="Proteomes" id="UP000528322">
    <property type="component" value="Unassembled WGS sequence"/>
</dbReference>
<evidence type="ECO:0000256" key="1">
    <source>
        <dbReference type="ARBA" id="ARBA00022741"/>
    </source>
</evidence>
<dbReference type="InterPro" id="IPR035570">
    <property type="entry name" value="UPF0234_N"/>
</dbReference>
<dbReference type="GO" id="GO:0000166">
    <property type="term" value="F:nucleotide binding"/>
    <property type="evidence" value="ECO:0007669"/>
    <property type="project" value="UniProtKB-UniRule"/>
</dbReference>
<reference evidence="4 5" key="1">
    <citation type="submission" date="2020-08" db="EMBL/GenBank/DDBJ databases">
        <title>Genomic Encyclopedia of Type Strains, Phase IV (KMG-IV): sequencing the most valuable type-strain genomes for metagenomic binning, comparative biology and taxonomic classification.</title>
        <authorList>
            <person name="Goeker M."/>
        </authorList>
    </citation>
    <scope>NUCLEOTIDE SEQUENCE [LARGE SCALE GENOMIC DNA]</scope>
    <source>
        <strain evidence="4 5">DSM 22071</strain>
    </source>
</reference>
<dbReference type="InterPro" id="IPR035571">
    <property type="entry name" value="UPF0234-like_C"/>
</dbReference>
<dbReference type="GO" id="GO:0005829">
    <property type="term" value="C:cytosol"/>
    <property type="evidence" value="ECO:0007669"/>
    <property type="project" value="TreeGrafter"/>
</dbReference>
<dbReference type="Gene3D" id="3.30.70.860">
    <property type="match status" value="1"/>
</dbReference>
<dbReference type="InterPro" id="IPR007551">
    <property type="entry name" value="YajQ/Smlt4090-like"/>
</dbReference>
<dbReference type="PANTHER" id="PTHR30476:SF0">
    <property type="entry name" value="UPF0234 PROTEIN YAJQ"/>
    <property type="match status" value="1"/>
</dbReference>
<comment type="caution">
    <text evidence="4">The sequence shown here is derived from an EMBL/GenBank/DDBJ whole genome shotgun (WGS) entry which is preliminary data.</text>
</comment>
<comment type="function">
    <text evidence="3">Nucleotide-binding protein.</text>
</comment>
<evidence type="ECO:0000313" key="5">
    <source>
        <dbReference type="Proteomes" id="UP000528322"/>
    </source>
</evidence>
<dbReference type="Gene3D" id="3.30.70.990">
    <property type="entry name" value="YajQ-like, domain 2"/>
    <property type="match status" value="1"/>
</dbReference>
<evidence type="ECO:0000256" key="2">
    <source>
        <dbReference type="ARBA" id="ARBA00093450"/>
    </source>
</evidence>
<keyword evidence="5" id="KW-1185">Reference proteome</keyword>
<dbReference type="Pfam" id="PF04461">
    <property type="entry name" value="YajQ"/>
    <property type="match status" value="1"/>
</dbReference>
<dbReference type="NCBIfam" id="NF003819">
    <property type="entry name" value="PRK05412.1"/>
    <property type="match status" value="1"/>
</dbReference>
<gene>
    <name evidence="4" type="ORF">HNR37_000623</name>
</gene>
<dbReference type="InterPro" id="IPR036183">
    <property type="entry name" value="YajQ-like_sf"/>
</dbReference>
<comment type="similarity">
    <text evidence="2 3">Belongs to the YajQ family.</text>
</comment>
<dbReference type="EMBL" id="JACHID010000003">
    <property type="protein sequence ID" value="MBB5021314.1"/>
    <property type="molecule type" value="Genomic_DNA"/>
</dbReference>
<name>A0A7W8DGF9_9BACT</name>
<organism evidence="4 5">
    <name type="scientific">Desulfurispira natronophila</name>
    <dbReference type="NCBI Taxonomy" id="682562"/>
    <lineage>
        <taxon>Bacteria</taxon>
        <taxon>Pseudomonadati</taxon>
        <taxon>Chrysiogenota</taxon>
        <taxon>Chrysiogenia</taxon>
        <taxon>Chrysiogenales</taxon>
        <taxon>Chrysiogenaceae</taxon>
        <taxon>Desulfurispira</taxon>
    </lineage>
</organism>
<dbReference type="RefSeq" id="WP_183729797.1">
    <property type="nucleotide sequence ID" value="NZ_JACHID010000003.1"/>
</dbReference>